<name>A0AAC9XYV7_9GAMM</name>
<dbReference type="AlphaFoldDB" id="A0AAC9XYV7"/>
<evidence type="ECO:0000313" key="2">
    <source>
        <dbReference type="Proteomes" id="UP000198329"/>
    </source>
</evidence>
<proteinExistence type="predicted"/>
<keyword evidence="2" id="KW-1185">Reference proteome</keyword>
<protein>
    <submittedName>
        <fullName evidence="1">Uncharacterized protein</fullName>
    </submittedName>
</protein>
<sequence>MARTMYFIFAHLLSLSTFCAKVFKPTYSQREYETLRF</sequence>
<organism evidence="1 2">
    <name type="scientific">Pseudoalteromonas nigrifaciens</name>
    <dbReference type="NCBI Taxonomy" id="28109"/>
    <lineage>
        <taxon>Bacteria</taxon>
        <taxon>Pseudomonadati</taxon>
        <taxon>Pseudomonadota</taxon>
        <taxon>Gammaproteobacteria</taxon>
        <taxon>Alteromonadales</taxon>
        <taxon>Pseudoalteromonadaceae</taxon>
        <taxon>Pseudoalteromonas</taxon>
    </lineage>
</organism>
<evidence type="ECO:0000313" key="1">
    <source>
        <dbReference type="EMBL" id="ASM55786.1"/>
    </source>
</evidence>
<gene>
    <name evidence="1" type="ORF">PNIG_b0141</name>
</gene>
<accession>A0AAC9XYV7</accession>
<dbReference type="KEGG" id="png:PNIG_b0141"/>
<dbReference type="Proteomes" id="UP000198329">
    <property type="component" value="Chromosome II"/>
</dbReference>
<dbReference type="EMBL" id="CP011037">
    <property type="protein sequence ID" value="ASM55786.1"/>
    <property type="molecule type" value="Genomic_DNA"/>
</dbReference>
<reference evidence="1 2" key="1">
    <citation type="submission" date="2015-03" db="EMBL/GenBank/DDBJ databases">
        <authorList>
            <person name="Xie B.-B."/>
            <person name="Rong J.-C."/>
            <person name="Qin Q.-L."/>
            <person name="Zhang Y.-Z."/>
        </authorList>
    </citation>
    <scope>NUCLEOTIDE SEQUENCE [LARGE SCALE GENOMIC DNA]</scope>
    <source>
        <strain evidence="1 2">KMM 661</strain>
    </source>
</reference>